<evidence type="ECO:0000256" key="5">
    <source>
        <dbReference type="SAM" id="MobiDB-lite"/>
    </source>
</evidence>
<organism evidence="7 8">
    <name type="scientific">Digitaria exilis</name>
    <dbReference type="NCBI Taxonomy" id="1010633"/>
    <lineage>
        <taxon>Eukaryota</taxon>
        <taxon>Viridiplantae</taxon>
        <taxon>Streptophyta</taxon>
        <taxon>Embryophyta</taxon>
        <taxon>Tracheophyta</taxon>
        <taxon>Spermatophyta</taxon>
        <taxon>Magnoliopsida</taxon>
        <taxon>Liliopsida</taxon>
        <taxon>Poales</taxon>
        <taxon>Poaceae</taxon>
        <taxon>PACMAD clade</taxon>
        <taxon>Panicoideae</taxon>
        <taxon>Panicodae</taxon>
        <taxon>Paniceae</taxon>
        <taxon>Anthephorinae</taxon>
        <taxon>Digitaria</taxon>
    </lineage>
</organism>
<dbReference type="GO" id="GO:0005634">
    <property type="term" value="C:nucleus"/>
    <property type="evidence" value="ECO:0007669"/>
    <property type="project" value="TreeGrafter"/>
</dbReference>
<protein>
    <recommendedName>
        <fullName evidence="6">NAC domain-containing protein</fullName>
    </recommendedName>
</protein>
<keyword evidence="4" id="KW-0539">Nucleus</keyword>
<gene>
    <name evidence="7" type="ORF">HU200_032268</name>
</gene>
<evidence type="ECO:0000256" key="4">
    <source>
        <dbReference type="ARBA" id="ARBA00023242"/>
    </source>
</evidence>
<proteinExistence type="predicted"/>
<comment type="caution">
    <text evidence="7">The sequence shown here is derived from an EMBL/GenBank/DDBJ whole genome shotgun (WGS) entry which is preliminary data.</text>
</comment>
<dbReference type="Gene3D" id="2.170.150.80">
    <property type="entry name" value="NAC domain"/>
    <property type="match status" value="1"/>
</dbReference>
<dbReference type="FunFam" id="2.170.150.80:FF:000009">
    <property type="entry name" value="NAC domain-containing protein 8"/>
    <property type="match status" value="1"/>
</dbReference>
<dbReference type="SUPFAM" id="SSF101941">
    <property type="entry name" value="NAC domain"/>
    <property type="match status" value="1"/>
</dbReference>
<dbReference type="PANTHER" id="PTHR31079:SF25">
    <property type="entry name" value="NAC DOMAIN TRANSCRIPTION FACTOR SUPERFAMILY PROTEIN-RELATED"/>
    <property type="match status" value="1"/>
</dbReference>
<dbReference type="EMBL" id="JACEFO010001778">
    <property type="protein sequence ID" value="KAF8703461.1"/>
    <property type="molecule type" value="Genomic_DNA"/>
</dbReference>
<dbReference type="InterPro" id="IPR036093">
    <property type="entry name" value="NAC_dom_sf"/>
</dbReference>
<evidence type="ECO:0000259" key="6">
    <source>
        <dbReference type="PROSITE" id="PS51005"/>
    </source>
</evidence>
<accession>A0A835BU43</accession>
<evidence type="ECO:0000256" key="1">
    <source>
        <dbReference type="ARBA" id="ARBA00023015"/>
    </source>
</evidence>
<dbReference type="OrthoDB" id="643388at2759"/>
<evidence type="ECO:0000256" key="3">
    <source>
        <dbReference type="ARBA" id="ARBA00023163"/>
    </source>
</evidence>
<dbReference type="PANTHER" id="PTHR31079">
    <property type="entry name" value="NAC DOMAIN-CONTAINING PROTEIN 73"/>
    <property type="match status" value="1"/>
</dbReference>
<dbReference type="InterPro" id="IPR003441">
    <property type="entry name" value="NAC-dom"/>
</dbReference>
<feature type="region of interest" description="Disordered" evidence="5">
    <location>
        <begin position="320"/>
        <end position="341"/>
    </location>
</feature>
<sequence>MDVVPFCSSWIMNGVGLITKIRNAAQLTYLRLGELVANPCIKCPNCQFGIDTSNVSLVCPALPAGVKFDPSDPELLQHLQEKSSLLNSKSHALIDEFIPTIEKEEGICYTHPKNLPGIKMDGSSFHFFHRVSYAYGCGQRKRRKVSGDVGSACDEHIRWHKTGASKAIFDENGIKKGWKKILVLYRGSKRGDNKPDRDNWVMHQYHLGADEDEEDGALVVSKISYQLPLKKNDKSEMDDIVVESETFVAKIDPRTPKTDPPQLRFPINSPCTEQYTPIQLDQEEEECSTAVRPVKVEAGECSAWFAELSPTAVVANLPAADEPGESRNTPNSVPEPEAPIPVDDSNMELFNGLPELDNTFPMLGMPSDNVNFAVSVSLARLLDAVISYGHNLIVKVKRSSLCSVILQDMFGSQDSLGAWVDGFR</sequence>
<dbReference type="InterPro" id="IPR044799">
    <property type="entry name" value="SOG1-like"/>
</dbReference>
<keyword evidence="1" id="KW-0805">Transcription regulation</keyword>
<dbReference type="Pfam" id="PF02365">
    <property type="entry name" value="NAM"/>
    <property type="match status" value="1"/>
</dbReference>
<dbReference type="GO" id="GO:0003700">
    <property type="term" value="F:DNA-binding transcription factor activity"/>
    <property type="evidence" value="ECO:0007669"/>
    <property type="project" value="InterPro"/>
</dbReference>
<feature type="domain" description="NAC" evidence="6">
    <location>
        <begin position="62"/>
        <end position="226"/>
    </location>
</feature>
<name>A0A835BU43_9POAL</name>
<dbReference type="GO" id="GO:0000976">
    <property type="term" value="F:transcription cis-regulatory region binding"/>
    <property type="evidence" value="ECO:0007669"/>
    <property type="project" value="TreeGrafter"/>
</dbReference>
<evidence type="ECO:0000256" key="2">
    <source>
        <dbReference type="ARBA" id="ARBA00023125"/>
    </source>
</evidence>
<evidence type="ECO:0000313" key="8">
    <source>
        <dbReference type="Proteomes" id="UP000636709"/>
    </source>
</evidence>
<evidence type="ECO:0000313" key="7">
    <source>
        <dbReference type="EMBL" id="KAF8703461.1"/>
    </source>
</evidence>
<dbReference type="AlphaFoldDB" id="A0A835BU43"/>
<keyword evidence="2" id="KW-0238">DNA-binding</keyword>
<dbReference type="PROSITE" id="PS51005">
    <property type="entry name" value="NAC"/>
    <property type="match status" value="1"/>
</dbReference>
<dbReference type="Proteomes" id="UP000636709">
    <property type="component" value="Unassembled WGS sequence"/>
</dbReference>
<reference evidence="7" key="1">
    <citation type="submission" date="2020-07" db="EMBL/GenBank/DDBJ databases">
        <title>Genome sequence and genetic diversity analysis of an under-domesticated orphan crop, white fonio (Digitaria exilis).</title>
        <authorList>
            <person name="Bennetzen J.L."/>
            <person name="Chen S."/>
            <person name="Ma X."/>
            <person name="Wang X."/>
            <person name="Yssel A.E.J."/>
            <person name="Chaluvadi S.R."/>
            <person name="Johnson M."/>
            <person name="Gangashetty P."/>
            <person name="Hamidou F."/>
            <person name="Sanogo M.D."/>
            <person name="Zwaenepoel A."/>
            <person name="Wallace J."/>
            <person name="Van De Peer Y."/>
            <person name="Van Deynze A."/>
        </authorList>
    </citation>
    <scope>NUCLEOTIDE SEQUENCE</scope>
    <source>
        <tissue evidence="7">Leaves</tissue>
    </source>
</reference>
<keyword evidence="8" id="KW-1185">Reference proteome</keyword>
<keyword evidence="3" id="KW-0804">Transcription</keyword>